<feature type="compositionally biased region" description="Polar residues" evidence="1">
    <location>
        <begin position="772"/>
        <end position="783"/>
    </location>
</feature>
<feature type="region of interest" description="Disordered" evidence="1">
    <location>
        <begin position="1075"/>
        <end position="1094"/>
    </location>
</feature>
<feature type="compositionally biased region" description="Low complexity" evidence="1">
    <location>
        <begin position="12"/>
        <end position="30"/>
    </location>
</feature>
<protein>
    <submittedName>
        <fullName evidence="2">Uncharacterized protein</fullName>
    </submittedName>
</protein>
<name>A0A5C3DY21_9BASI</name>
<evidence type="ECO:0000256" key="1">
    <source>
        <dbReference type="SAM" id="MobiDB-lite"/>
    </source>
</evidence>
<gene>
    <name evidence="2" type="ORF">UTRI_01268</name>
</gene>
<keyword evidence="3" id="KW-1185">Reference proteome</keyword>
<feature type="compositionally biased region" description="Low complexity" evidence="1">
    <location>
        <begin position="1167"/>
        <end position="1182"/>
    </location>
</feature>
<feature type="region of interest" description="Disordered" evidence="1">
    <location>
        <begin position="1165"/>
        <end position="1192"/>
    </location>
</feature>
<evidence type="ECO:0000313" key="2">
    <source>
        <dbReference type="EMBL" id="SPO22590.1"/>
    </source>
</evidence>
<sequence>MIGPRCLGPGGSAIRSSAARAPSKATSSPSVAPFAECSYRTWQPPHLRLTAPQQQARADASIRIRCFSSSSSSKRSQINPPHVAVSVDQHGIESILHDPPFTHAKVKRLRPVAVPTPESQGSRSNQPAPNLGDSVCDMPDVSSTTFNQAQHYNGIRSSPLHPPDSALATQWTANQSKARSRPDIPASLLFDYLTAPDRDTFLQIESQLPEGFRRIDAYLALRESDPQSLAALSYLDIYSLIKFAGKDGLGSILALILEDLVGSDTSNTKARSGHFQISSGTEKRYKLLREILVRCTRGEFLLHDGAALNVFMLMLDDLVQLRQSTVNGTAVNEDAASGSGEASSLTEGSAILLPSSFPVGETRRLVKLAVHLHSPELAPILHALRAHLEAHTPDFPTAREGAQLIAYYLQPNLRDFGAALDVVRGLRDTNALAQELVDDAIHDGKKYLKELEALFSSETEDGQGRPSDTELQQICMDVSLRLIAMKSLMAQRPKGGVQYRKALESLIASFRLDLMDSSQTRLGCKMPSLLDVPLRSIRSVFLHLIGQNDKSCLMEAVFALQRCDQRLVAMLPESDLQEFCDTARTQGGLRSATEMFAQFAQAKTTFASNSGLPIVYRHFLARDGLMTDTDTFLTLMRQLLADGQKITIIALLRALRLLPLTELVVGQLNLRFRGVQRSRLIALFADVGLVQEAFELFQYWSQWRYDIDADSADPVTLRRAGAVQVADPLIERQIRLMHGTDRHVSMSTECLIALVRGICRQPSGKTEHGPSASGSERSTNEAPRNSKVLPDRLKKARFVIDVFKQACAPIDWSHYRLTALAQACFIAKDVPGAFDALAKISFLRQVPDQVDISVLLGGLVEHDADKAVNLFIQHCSIPEAIAPRAEATKDEDTAVVEKVPKLAPMKPTPALTSMLIARAIAQRRIDLADRLYEFSKAVGISSRLGYAASLRAAFLQDVSPNKVRVTIHRMLQNGWIADPALLENLAQRLLSRSTQRRAVLEGEFASGPISREAPAPKTKPVPPKERLQLVQAATHLMKISARTKEVVNLRTVHRALDAIVQVKLFSSKLPSATAMSTGNECSGVPGRSARERGQDERRLQLIASLDSIVHMLRWTKFFDTGDDYRQSLALWKSGNASNGELVSAELDEMLTHGFRGSRRRWNQAQMSSAAAATLPTASESSPNPTEEPGDDGEIVEAARTDGVMQQWAIRVPNVLPADLFRRLIETYLALGDVLGAAEVASWMRDEARVDIARTPQEASEFVSRIKAAVLEREAKVSVEQLPGDVSKGSDILRMLAGQQSTAHTKCWWTP</sequence>
<accession>A0A5C3DY21</accession>
<organism evidence="2 3">
    <name type="scientific">Ustilago trichophora</name>
    <dbReference type="NCBI Taxonomy" id="86804"/>
    <lineage>
        <taxon>Eukaryota</taxon>
        <taxon>Fungi</taxon>
        <taxon>Dikarya</taxon>
        <taxon>Basidiomycota</taxon>
        <taxon>Ustilaginomycotina</taxon>
        <taxon>Ustilaginomycetes</taxon>
        <taxon>Ustilaginales</taxon>
        <taxon>Ustilaginaceae</taxon>
        <taxon>Ustilago</taxon>
    </lineage>
</organism>
<dbReference type="Proteomes" id="UP000324022">
    <property type="component" value="Unassembled WGS sequence"/>
</dbReference>
<dbReference type="EMBL" id="OOIN01000004">
    <property type="protein sequence ID" value="SPO22590.1"/>
    <property type="molecule type" value="Genomic_DNA"/>
</dbReference>
<feature type="region of interest" description="Disordered" evidence="1">
    <location>
        <begin position="762"/>
        <end position="786"/>
    </location>
</feature>
<proteinExistence type="predicted"/>
<reference evidence="2 3" key="1">
    <citation type="submission" date="2018-03" db="EMBL/GenBank/DDBJ databases">
        <authorList>
            <person name="Guldener U."/>
        </authorList>
    </citation>
    <scope>NUCLEOTIDE SEQUENCE [LARGE SCALE GENOMIC DNA]</scope>
    <source>
        <strain evidence="2 3">NBRC100155</strain>
    </source>
</reference>
<dbReference type="OrthoDB" id="2548707at2759"/>
<evidence type="ECO:0000313" key="3">
    <source>
        <dbReference type="Proteomes" id="UP000324022"/>
    </source>
</evidence>
<feature type="region of interest" description="Disordered" evidence="1">
    <location>
        <begin position="114"/>
        <end position="133"/>
    </location>
</feature>
<feature type="region of interest" description="Disordered" evidence="1">
    <location>
        <begin position="1"/>
        <end position="31"/>
    </location>
</feature>
<feature type="compositionally biased region" description="Polar residues" evidence="1">
    <location>
        <begin position="117"/>
        <end position="128"/>
    </location>
</feature>